<feature type="region of interest" description="Disordered" evidence="4">
    <location>
        <begin position="1"/>
        <end position="22"/>
    </location>
</feature>
<dbReference type="PROSITE" id="PS50088">
    <property type="entry name" value="ANK_REPEAT"/>
    <property type="match status" value="1"/>
</dbReference>
<dbReference type="PANTHER" id="PTHR24193:SF121">
    <property type="entry name" value="ADA2A-CONTAINING COMPLEX COMPONENT 3, ISOFORM D"/>
    <property type="match status" value="1"/>
</dbReference>
<feature type="repeat" description="ANK" evidence="3">
    <location>
        <begin position="160"/>
        <end position="192"/>
    </location>
</feature>
<evidence type="ECO:0000256" key="1">
    <source>
        <dbReference type="ARBA" id="ARBA00022737"/>
    </source>
</evidence>
<dbReference type="PROSITE" id="PS50297">
    <property type="entry name" value="ANK_REP_REGION"/>
    <property type="match status" value="1"/>
</dbReference>
<proteinExistence type="predicted"/>
<dbReference type="SUPFAM" id="SSF48403">
    <property type="entry name" value="Ankyrin repeat"/>
    <property type="match status" value="1"/>
</dbReference>
<dbReference type="Gene3D" id="1.25.40.20">
    <property type="entry name" value="Ankyrin repeat-containing domain"/>
    <property type="match status" value="1"/>
</dbReference>
<dbReference type="SMART" id="SM00248">
    <property type="entry name" value="ANK"/>
    <property type="match status" value="4"/>
</dbReference>
<organism evidence="5">
    <name type="scientific">Haptolina brevifila</name>
    <dbReference type="NCBI Taxonomy" id="156173"/>
    <lineage>
        <taxon>Eukaryota</taxon>
        <taxon>Haptista</taxon>
        <taxon>Haptophyta</taxon>
        <taxon>Prymnesiophyceae</taxon>
        <taxon>Prymnesiales</taxon>
        <taxon>Prymnesiaceae</taxon>
        <taxon>Haptolina</taxon>
    </lineage>
</organism>
<dbReference type="PANTHER" id="PTHR24193">
    <property type="entry name" value="ANKYRIN REPEAT PROTEIN"/>
    <property type="match status" value="1"/>
</dbReference>
<reference evidence="5" key="1">
    <citation type="submission" date="2021-01" db="EMBL/GenBank/DDBJ databases">
        <authorList>
            <person name="Corre E."/>
            <person name="Pelletier E."/>
            <person name="Niang G."/>
            <person name="Scheremetjew M."/>
            <person name="Finn R."/>
            <person name="Kale V."/>
            <person name="Holt S."/>
            <person name="Cochrane G."/>
            <person name="Meng A."/>
            <person name="Brown T."/>
            <person name="Cohen L."/>
        </authorList>
    </citation>
    <scope>NUCLEOTIDE SEQUENCE</scope>
    <source>
        <strain evidence="5">UTEX LB 985</strain>
    </source>
</reference>
<accession>A0A7S2IKC4</accession>
<protein>
    <submittedName>
        <fullName evidence="5">Uncharacterized protein</fullName>
    </submittedName>
</protein>
<sequence length="218" mass="24090">MAAADEKDNPFNRKPDYSQPVGAPMQEQHFLRQSTAMHKAAALLNFEEVDKLLAAGNDDYDTGDVLNQTPMLLLARNHYDKADVPKAVQMIEKLLAAGATIVDPDTGKCKRDDYGDSLLHLAAMATGRNGPAILKCLVDHLPTDGPYTKSQLVSARCKNFGNMALHWATLNGDIEACEVLIEAGSRLDRKNKLKESILDYAIKYENVKLKVKYEGLMK</sequence>
<dbReference type="EMBL" id="HBGU01063857">
    <property type="protein sequence ID" value="CAD9522045.1"/>
    <property type="molecule type" value="Transcribed_RNA"/>
</dbReference>
<keyword evidence="2 3" id="KW-0040">ANK repeat</keyword>
<evidence type="ECO:0000256" key="4">
    <source>
        <dbReference type="SAM" id="MobiDB-lite"/>
    </source>
</evidence>
<dbReference type="GO" id="GO:0005634">
    <property type="term" value="C:nucleus"/>
    <property type="evidence" value="ECO:0007669"/>
    <property type="project" value="TreeGrafter"/>
</dbReference>
<dbReference type="GO" id="GO:0000976">
    <property type="term" value="F:transcription cis-regulatory region binding"/>
    <property type="evidence" value="ECO:0007669"/>
    <property type="project" value="TreeGrafter"/>
</dbReference>
<dbReference type="GO" id="GO:0045944">
    <property type="term" value="P:positive regulation of transcription by RNA polymerase II"/>
    <property type="evidence" value="ECO:0007669"/>
    <property type="project" value="TreeGrafter"/>
</dbReference>
<feature type="compositionally biased region" description="Basic and acidic residues" evidence="4">
    <location>
        <begin position="1"/>
        <end position="16"/>
    </location>
</feature>
<dbReference type="AlphaFoldDB" id="A0A7S2IKC4"/>
<evidence type="ECO:0000256" key="3">
    <source>
        <dbReference type="PROSITE-ProRule" id="PRU00023"/>
    </source>
</evidence>
<dbReference type="InterPro" id="IPR036770">
    <property type="entry name" value="Ankyrin_rpt-contain_sf"/>
</dbReference>
<dbReference type="InterPro" id="IPR002110">
    <property type="entry name" value="Ankyrin_rpt"/>
</dbReference>
<gene>
    <name evidence="5" type="ORF">CBRE1094_LOCUS34796</name>
</gene>
<keyword evidence="1" id="KW-0677">Repeat</keyword>
<evidence type="ECO:0000256" key="2">
    <source>
        <dbReference type="ARBA" id="ARBA00023043"/>
    </source>
</evidence>
<evidence type="ECO:0000313" key="5">
    <source>
        <dbReference type="EMBL" id="CAD9522045.1"/>
    </source>
</evidence>
<name>A0A7S2IKC4_9EUKA</name>
<dbReference type="InterPro" id="IPR050663">
    <property type="entry name" value="Ankyrin-SOCS_Box"/>
</dbReference>
<dbReference type="Pfam" id="PF12796">
    <property type="entry name" value="Ank_2"/>
    <property type="match status" value="1"/>
</dbReference>